<dbReference type="PROSITE" id="PS50975">
    <property type="entry name" value="ATP_GRASP"/>
    <property type="match status" value="1"/>
</dbReference>
<dbReference type="InterPro" id="IPR013651">
    <property type="entry name" value="ATP-grasp_RimK-type"/>
</dbReference>
<dbReference type="InterPro" id="IPR004666">
    <property type="entry name" value="Rp_bS6_RimK/Lys_biosynth_LsyX"/>
</dbReference>
<evidence type="ECO:0000256" key="5">
    <source>
        <dbReference type="ARBA" id="ARBA00022741"/>
    </source>
</evidence>
<evidence type="ECO:0000256" key="3">
    <source>
        <dbReference type="ARBA" id="ARBA00022598"/>
    </source>
</evidence>
<keyword evidence="8" id="KW-0648">Protein biosynthesis</keyword>
<dbReference type="OrthoDB" id="3865600at2"/>
<keyword evidence="11" id="KW-1133">Transmembrane helix</keyword>
<evidence type="ECO:0000256" key="8">
    <source>
        <dbReference type="ARBA" id="ARBA00022917"/>
    </source>
</evidence>
<dbReference type="NCBIfam" id="TIGR00768">
    <property type="entry name" value="rimK_fam"/>
    <property type="match status" value="1"/>
</dbReference>
<evidence type="ECO:0000256" key="6">
    <source>
        <dbReference type="ARBA" id="ARBA00022840"/>
    </source>
</evidence>
<dbReference type="Gene3D" id="3.30.470.20">
    <property type="entry name" value="ATP-grasp fold, B domain"/>
    <property type="match status" value="1"/>
</dbReference>
<dbReference type="InterPro" id="IPR013815">
    <property type="entry name" value="ATP_grasp_subdomain_1"/>
</dbReference>
<evidence type="ECO:0000256" key="1">
    <source>
        <dbReference type="ARBA" id="ARBA00001936"/>
    </source>
</evidence>
<dbReference type="PATRIC" id="fig|1114963.3.peg.2242"/>
<feature type="domain" description="ATP-grasp" evidence="12">
    <location>
        <begin position="111"/>
        <end position="295"/>
    </location>
</feature>
<evidence type="ECO:0000256" key="11">
    <source>
        <dbReference type="SAM" id="Phobius"/>
    </source>
</evidence>
<dbReference type="Pfam" id="PF08443">
    <property type="entry name" value="RimK"/>
    <property type="match status" value="1"/>
</dbReference>
<evidence type="ECO:0000256" key="10">
    <source>
        <dbReference type="PROSITE-ProRule" id="PRU00409"/>
    </source>
</evidence>
<dbReference type="AlphaFoldDB" id="A0A0J7XSD1"/>
<organism evidence="13 14">
    <name type="scientific">Novosphingobium barchaimii LL02</name>
    <dbReference type="NCBI Taxonomy" id="1114963"/>
    <lineage>
        <taxon>Bacteria</taxon>
        <taxon>Pseudomonadati</taxon>
        <taxon>Pseudomonadota</taxon>
        <taxon>Alphaproteobacteria</taxon>
        <taxon>Sphingomonadales</taxon>
        <taxon>Sphingomonadaceae</taxon>
        <taxon>Novosphingobium</taxon>
    </lineage>
</organism>
<reference evidence="13 14" key="1">
    <citation type="journal article" date="2015" name="G3 (Bethesda)">
        <title>Insights into Ongoing Evolution of the Hexachlorocyclohexane Catabolic Pathway from Comparative Genomics of Ten Sphingomonadaceae Strains.</title>
        <authorList>
            <person name="Pearce S.L."/>
            <person name="Oakeshott J.G."/>
            <person name="Pandey G."/>
        </authorList>
    </citation>
    <scope>NUCLEOTIDE SEQUENCE [LARGE SCALE GENOMIC DNA]</scope>
    <source>
        <strain evidence="13 14">LL02</strain>
    </source>
</reference>
<dbReference type="GO" id="GO:0046872">
    <property type="term" value="F:metal ion binding"/>
    <property type="evidence" value="ECO:0007669"/>
    <property type="project" value="UniProtKB-KW"/>
</dbReference>
<dbReference type="Gene3D" id="3.30.1490.20">
    <property type="entry name" value="ATP-grasp fold, A domain"/>
    <property type="match status" value="1"/>
</dbReference>
<dbReference type="Proteomes" id="UP000052268">
    <property type="component" value="Unassembled WGS sequence"/>
</dbReference>
<dbReference type="GO" id="GO:0043774">
    <property type="term" value="F:coenzyme F420-2 alpha-glutamyl ligase activity"/>
    <property type="evidence" value="ECO:0007669"/>
    <property type="project" value="TreeGrafter"/>
</dbReference>
<keyword evidence="6 10" id="KW-0067">ATP-binding</keyword>
<proteinExistence type="predicted"/>
<comment type="cofactor">
    <cofactor evidence="1">
        <name>Mn(2+)</name>
        <dbReference type="ChEBI" id="CHEBI:29035"/>
    </cofactor>
</comment>
<feature type="transmembrane region" description="Helical" evidence="11">
    <location>
        <begin position="420"/>
        <end position="440"/>
    </location>
</feature>
<dbReference type="Pfam" id="PF18030">
    <property type="entry name" value="Rimk_N"/>
    <property type="match status" value="1"/>
</dbReference>
<keyword evidence="11" id="KW-0812">Transmembrane</keyword>
<keyword evidence="7" id="KW-0460">Magnesium</keyword>
<evidence type="ECO:0000256" key="4">
    <source>
        <dbReference type="ARBA" id="ARBA00022723"/>
    </source>
</evidence>
<dbReference type="RefSeq" id="WP_059151539.1">
    <property type="nucleotide sequence ID" value="NZ_KQ130454.1"/>
</dbReference>
<accession>A0A0J7XSD1</accession>
<protein>
    <submittedName>
        <fullName evidence="13">30S ribosomal protein S6 modification protein</fullName>
    </submittedName>
</protein>
<comment type="caution">
    <text evidence="13">The sequence shown here is derived from an EMBL/GenBank/DDBJ whole genome shotgun (WGS) entry which is preliminary data.</text>
</comment>
<feature type="transmembrane region" description="Helical" evidence="11">
    <location>
        <begin position="338"/>
        <end position="359"/>
    </location>
</feature>
<dbReference type="InterPro" id="IPR011761">
    <property type="entry name" value="ATP-grasp"/>
</dbReference>
<evidence type="ECO:0000256" key="7">
    <source>
        <dbReference type="ARBA" id="ARBA00022842"/>
    </source>
</evidence>
<evidence type="ECO:0000256" key="2">
    <source>
        <dbReference type="ARBA" id="ARBA00001946"/>
    </source>
</evidence>
<evidence type="ECO:0000313" key="14">
    <source>
        <dbReference type="Proteomes" id="UP000052268"/>
    </source>
</evidence>
<dbReference type="GO" id="GO:0005737">
    <property type="term" value="C:cytoplasm"/>
    <property type="evidence" value="ECO:0007669"/>
    <property type="project" value="TreeGrafter"/>
</dbReference>
<keyword evidence="14" id="KW-1185">Reference proteome</keyword>
<gene>
    <name evidence="13" type="ORF">V474_17060</name>
</gene>
<keyword evidence="11" id="KW-0472">Membrane</keyword>
<feature type="transmembrane region" description="Helical" evidence="11">
    <location>
        <begin position="397"/>
        <end position="414"/>
    </location>
</feature>
<dbReference type="PANTHER" id="PTHR21621">
    <property type="entry name" value="RIBOSOMAL PROTEIN S6 MODIFICATION PROTEIN"/>
    <property type="match status" value="1"/>
</dbReference>
<keyword evidence="4" id="KW-0479">Metal-binding</keyword>
<evidence type="ECO:0000259" key="12">
    <source>
        <dbReference type="PROSITE" id="PS50975"/>
    </source>
</evidence>
<dbReference type="InterPro" id="IPR041107">
    <property type="entry name" value="Rimk_N"/>
</dbReference>
<keyword evidence="5 10" id="KW-0547">Nucleotide-binding</keyword>
<dbReference type="Gene3D" id="3.40.50.20">
    <property type="match status" value="1"/>
</dbReference>
<keyword evidence="9" id="KW-0464">Manganese</keyword>
<keyword evidence="3" id="KW-0436">Ligase</keyword>
<dbReference type="GO" id="GO:0005524">
    <property type="term" value="F:ATP binding"/>
    <property type="evidence" value="ECO:0007669"/>
    <property type="project" value="UniProtKB-UniRule"/>
</dbReference>
<dbReference type="SUPFAM" id="SSF56059">
    <property type="entry name" value="Glutathione synthetase ATP-binding domain-like"/>
    <property type="match status" value="1"/>
</dbReference>
<dbReference type="EMBL" id="JACU01000005">
    <property type="protein sequence ID" value="KMS54781.1"/>
    <property type="molecule type" value="Genomic_DNA"/>
</dbReference>
<dbReference type="PANTHER" id="PTHR21621:SF2">
    <property type="entry name" value="COENZYME GAMMA-F420-2:ALPHA-L-GLUTAMATE LIGASE"/>
    <property type="match status" value="1"/>
</dbReference>
<sequence length="460" mass="49828">MRGWILFQHELDPAIPEVPEVFRFQEAAGAMGIEMHVFQPHRFELVVGTGGDWAMKYQGQPVARPDFVICRTGAETDYFTLALLRHIERRGVRLVNGPATIETVADKLHTLQTLNRAGLPIPRTILGTFPIDIDLVERELGFPVIVKTLKGTRGAGVLKCEDRSQFEDLAGLLESADAKADFILQHYVRASHGRDVRVLVVGGRVVAAMERRSLTGGFKSNVSLGGVGVAYNPPQEMAELAVQAADVLELDITGIDILFDEDGYRICEANSAPGFQGLERATGMDVPTAILEWVASTQDAAREREPLPAESTALSDMVFGGRAGLRALTDRNTEFRRFASAVGLRMVATGIGALVQASFPRMLVDRRSPVGVGLRSLFEGRVASELNHLDDRAQERTLMVVLAVAIWAAVLPWLVGADAIVSGVLSVLALSFPVLFLLTAPAGRFGKSRRRTGARKGGGA</sequence>
<evidence type="ECO:0000256" key="9">
    <source>
        <dbReference type="ARBA" id="ARBA00023211"/>
    </source>
</evidence>
<comment type="cofactor">
    <cofactor evidence="2">
        <name>Mg(2+)</name>
        <dbReference type="ChEBI" id="CHEBI:18420"/>
    </cofactor>
</comment>
<evidence type="ECO:0000313" key="13">
    <source>
        <dbReference type="EMBL" id="KMS54781.1"/>
    </source>
</evidence>
<name>A0A0J7XSD1_9SPHN</name>
<dbReference type="GO" id="GO:0006412">
    <property type="term" value="P:translation"/>
    <property type="evidence" value="ECO:0007669"/>
    <property type="project" value="UniProtKB-KW"/>
</dbReference>